<dbReference type="PANTHER" id="PTHR48097:SF5">
    <property type="entry name" value="LOW SPECIFICITY L-THREONINE ALDOLASE"/>
    <property type="match status" value="1"/>
</dbReference>
<evidence type="ECO:0000256" key="2">
    <source>
        <dbReference type="ARBA" id="ARBA00006966"/>
    </source>
</evidence>
<sequence length="333" mass="35215">MRFFSDNAAPVHPAVLDALAAANTLDTAYDGDRWSAALDRRFAELFETECRVLWVPTGTAANCLALAALCPPYGGVICHREAHIQVDEAGAPEFYTHGAKLLLAEGDGAKLTPAGIAGVLAGIRGDVHQVPAHAVSITNATEYGLIYTPDEVAAIGELARARGLGLHMDGARFANAVAALGCHPADVTWRAGVDALSFGFVKNGGMNAEALVFFRPELAAASLRRRKRAGHLQSKGRYLAAQILAMLDSDLWLANGRAANAGARLLAEAAGTRLVHAVQANEVFLRLTAGEAARLRGAGFDFYDWGVGEARLVISWNQTAADIRPLADAIRAL</sequence>
<dbReference type="Gene3D" id="3.40.640.10">
    <property type="entry name" value="Type I PLP-dependent aspartate aminotransferase-like (Major domain)"/>
    <property type="match status" value="1"/>
</dbReference>
<dbReference type="PANTHER" id="PTHR48097">
    <property type="entry name" value="L-THREONINE ALDOLASE-RELATED"/>
    <property type="match status" value="1"/>
</dbReference>
<dbReference type="InterPro" id="IPR001597">
    <property type="entry name" value="ArAA_b-elim_lyase/Thr_aldolase"/>
</dbReference>
<gene>
    <name evidence="6" type="ORF">SAMN06297144_0655</name>
</gene>
<dbReference type="EMBL" id="OBMI01000001">
    <property type="protein sequence ID" value="SOB79637.1"/>
    <property type="molecule type" value="Genomic_DNA"/>
</dbReference>
<dbReference type="SUPFAM" id="SSF53383">
    <property type="entry name" value="PLP-dependent transferases"/>
    <property type="match status" value="1"/>
</dbReference>
<dbReference type="Pfam" id="PF01212">
    <property type="entry name" value="Beta_elim_lyase"/>
    <property type="match status" value="1"/>
</dbReference>
<comment type="similarity">
    <text evidence="2">Belongs to the threonine aldolase family.</text>
</comment>
<protein>
    <submittedName>
        <fullName evidence="6">L-threonine aldolase</fullName>
    </submittedName>
</protein>
<dbReference type="InterPro" id="IPR015424">
    <property type="entry name" value="PyrdxlP-dep_Trfase"/>
</dbReference>
<comment type="cofactor">
    <cofactor evidence="1">
        <name>pyridoxal 5'-phosphate</name>
        <dbReference type="ChEBI" id="CHEBI:597326"/>
    </cofactor>
</comment>
<dbReference type="Gene3D" id="3.90.1150.10">
    <property type="entry name" value="Aspartate Aminotransferase, domain 1"/>
    <property type="match status" value="1"/>
</dbReference>
<evidence type="ECO:0000313" key="6">
    <source>
        <dbReference type="EMBL" id="SOB79637.1"/>
    </source>
</evidence>
<dbReference type="AlphaFoldDB" id="A0A285QHM9"/>
<dbReference type="InterPro" id="IPR015422">
    <property type="entry name" value="PyrdxlP-dep_Trfase_small"/>
</dbReference>
<dbReference type="Proteomes" id="UP000219494">
    <property type="component" value="Unassembled WGS sequence"/>
</dbReference>
<dbReference type="GO" id="GO:0006520">
    <property type="term" value="P:amino acid metabolic process"/>
    <property type="evidence" value="ECO:0007669"/>
    <property type="project" value="InterPro"/>
</dbReference>
<organism evidence="6 7">
    <name type="scientific">Sphingomonas guangdongensis</name>
    <dbReference type="NCBI Taxonomy" id="1141890"/>
    <lineage>
        <taxon>Bacteria</taxon>
        <taxon>Pseudomonadati</taxon>
        <taxon>Pseudomonadota</taxon>
        <taxon>Alphaproteobacteria</taxon>
        <taxon>Sphingomonadales</taxon>
        <taxon>Sphingomonadaceae</taxon>
        <taxon>Sphingomonas</taxon>
    </lineage>
</organism>
<evidence type="ECO:0000313" key="7">
    <source>
        <dbReference type="Proteomes" id="UP000219494"/>
    </source>
</evidence>
<dbReference type="InterPro" id="IPR015421">
    <property type="entry name" value="PyrdxlP-dep_Trfase_major"/>
</dbReference>
<proteinExistence type="inferred from homology"/>
<keyword evidence="4" id="KW-0663">Pyridoxal phosphate</keyword>
<name>A0A285QHM9_9SPHN</name>
<dbReference type="GO" id="GO:0016829">
    <property type="term" value="F:lyase activity"/>
    <property type="evidence" value="ECO:0007669"/>
    <property type="project" value="InterPro"/>
</dbReference>
<evidence type="ECO:0000256" key="3">
    <source>
        <dbReference type="ARBA" id="ARBA00011881"/>
    </source>
</evidence>
<evidence type="ECO:0000256" key="4">
    <source>
        <dbReference type="ARBA" id="ARBA00022898"/>
    </source>
</evidence>
<dbReference type="RefSeq" id="WP_097062526.1">
    <property type="nucleotide sequence ID" value="NZ_OBMI01000001.1"/>
</dbReference>
<accession>A0A285QHM9</accession>
<evidence type="ECO:0000259" key="5">
    <source>
        <dbReference type="Pfam" id="PF01212"/>
    </source>
</evidence>
<reference evidence="6 7" key="1">
    <citation type="submission" date="2017-07" db="EMBL/GenBank/DDBJ databases">
        <authorList>
            <person name="Sun Z.S."/>
            <person name="Albrecht U."/>
            <person name="Echele G."/>
            <person name="Lee C.C."/>
        </authorList>
    </citation>
    <scope>NUCLEOTIDE SEQUENCE [LARGE SCALE GENOMIC DNA]</scope>
    <source>
        <strain evidence="6 7">CGMCC 1.12672</strain>
    </source>
</reference>
<dbReference type="OrthoDB" id="9774495at2"/>
<evidence type="ECO:0000256" key="1">
    <source>
        <dbReference type="ARBA" id="ARBA00001933"/>
    </source>
</evidence>
<keyword evidence="7" id="KW-1185">Reference proteome</keyword>
<comment type="subunit">
    <text evidence="3">Homotetramer.</text>
</comment>
<feature type="domain" description="Aromatic amino acid beta-eliminating lyase/threonine aldolase" evidence="5">
    <location>
        <begin position="3"/>
        <end position="286"/>
    </location>
</feature>